<dbReference type="Proteomes" id="UP000479300">
    <property type="component" value="Unassembled WGS sequence"/>
</dbReference>
<evidence type="ECO:0000256" key="1">
    <source>
        <dbReference type="ARBA" id="ARBA00005230"/>
    </source>
</evidence>
<dbReference type="KEGG" id="plum:A4R40_10805"/>
<dbReference type="EMBL" id="WSFA01000011">
    <property type="protein sequence ID" value="NDL38435.1"/>
    <property type="molecule type" value="Genomic_DNA"/>
</dbReference>
<evidence type="ECO:0000313" key="10">
    <source>
        <dbReference type="Proteomes" id="UP000479300"/>
    </source>
</evidence>
<comment type="similarity">
    <text evidence="1">Belongs to the CcdB toxin family.</text>
</comment>
<dbReference type="Gene3D" id="2.30.30.110">
    <property type="match status" value="1"/>
</dbReference>
<comment type="caution">
    <text evidence="9">The sequence shown here is derived from an EMBL/GenBank/DDBJ whole genome shotgun (WGS) entry which is preliminary data.</text>
</comment>
<evidence type="ECO:0000256" key="3">
    <source>
        <dbReference type="ARBA" id="ARBA00022491"/>
    </source>
</evidence>
<keyword evidence="3" id="KW-0678">Repressor</keyword>
<dbReference type="OMA" id="QFNVYRN"/>
<keyword evidence="5" id="KW-0805">Transcription regulation</keyword>
<dbReference type="InterPro" id="IPR002712">
    <property type="entry name" value="CcdB"/>
</dbReference>
<sequence length="106" mass="12197">MSQFDVYRNPSAKSNKFWPYYLVIQHDYFENLSTRLIVPLTSTGEMELTRKRITPVVDINGDKYYVFTPAITFLDANKIKKKDFICNVVISRGEILSAIDAIITNA</sequence>
<accession>A0A6L9JKV6</accession>
<keyword evidence="6" id="KW-0804">Transcription</keyword>
<evidence type="ECO:0000256" key="4">
    <source>
        <dbReference type="ARBA" id="ARBA00022649"/>
    </source>
</evidence>
<name>A0A6L9JKV6_PHOLM</name>
<evidence type="ECO:0000256" key="2">
    <source>
        <dbReference type="ARBA" id="ARBA00015075"/>
    </source>
</evidence>
<protein>
    <recommendedName>
        <fullName evidence="2">Toxin CcdB</fullName>
    </recommendedName>
    <alternativeName>
        <fullName evidence="8">Cytotoxic protein CcdB</fullName>
    </alternativeName>
    <alternativeName>
        <fullName evidence="7">Protein LetD</fullName>
    </alternativeName>
</protein>
<reference evidence="9 10" key="1">
    <citation type="submission" date="2019-12" db="EMBL/GenBank/DDBJ databases">
        <title>Engineering Photorhabdus to improve their lethality against agricultural pests.</title>
        <authorList>
            <person name="Machado R.A.R."/>
        </authorList>
    </citation>
    <scope>NUCLEOTIDE SEQUENCE [LARGE SCALE GENOMIC DNA]</scope>
    <source>
        <strain evidence="9 10">EN01</strain>
    </source>
</reference>
<proteinExistence type="inferred from homology"/>
<organism evidence="9 10">
    <name type="scientific">Photorhabdus laumondii subsp. laumondii</name>
    <name type="common">Photorhabdus luminescens subsp. laumondii</name>
    <dbReference type="NCBI Taxonomy" id="141679"/>
    <lineage>
        <taxon>Bacteria</taxon>
        <taxon>Pseudomonadati</taxon>
        <taxon>Pseudomonadota</taxon>
        <taxon>Gammaproteobacteria</taxon>
        <taxon>Enterobacterales</taxon>
        <taxon>Morganellaceae</taxon>
        <taxon>Photorhabdus</taxon>
    </lineage>
</organism>
<keyword evidence="4" id="KW-1277">Toxin-antitoxin system</keyword>
<evidence type="ECO:0000256" key="6">
    <source>
        <dbReference type="ARBA" id="ARBA00023163"/>
    </source>
</evidence>
<evidence type="ECO:0000256" key="8">
    <source>
        <dbReference type="ARBA" id="ARBA00033135"/>
    </source>
</evidence>
<evidence type="ECO:0000313" key="9">
    <source>
        <dbReference type="EMBL" id="NDL38435.1"/>
    </source>
</evidence>
<dbReference type="SUPFAM" id="SSF50118">
    <property type="entry name" value="Cell growth inhibitor/plasmid maintenance toxic component"/>
    <property type="match status" value="1"/>
</dbReference>
<dbReference type="InterPro" id="IPR011067">
    <property type="entry name" value="Plasmid_toxin/cell-grow_inhib"/>
</dbReference>
<gene>
    <name evidence="9" type="ORF">GPY51_06470</name>
</gene>
<dbReference type="Pfam" id="PF01845">
    <property type="entry name" value="CcdB"/>
    <property type="match status" value="1"/>
</dbReference>
<evidence type="ECO:0000256" key="5">
    <source>
        <dbReference type="ARBA" id="ARBA00023015"/>
    </source>
</evidence>
<dbReference type="GO" id="GO:0008657">
    <property type="term" value="F:DNA topoisomerase type II (double strand cut, ATP-hydrolyzing) inhibitor activity"/>
    <property type="evidence" value="ECO:0007669"/>
    <property type="project" value="InterPro"/>
</dbReference>
<dbReference type="AlphaFoldDB" id="A0A6L9JKV6"/>
<dbReference type="GO" id="GO:0006276">
    <property type="term" value="P:plasmid maintenance"/>
    <property type="evidence" value="ECO:0007669"/>
    <property type="project" value="InterPro"/>
</dbReference>
<evidence type="ECO:0000256" key="7">
    <source>
        <dbReference type="ARBA" id="ARBA00029628"/>
    </source>
</evidence>